<feature type="domain" description="DNA mismatch repair protein MutS-like N-terminal" evidence="7">
    <location>
        <begin position="89"/>
        <end position="204"/>
    </location>
</feature>
<name>A0A0L0FVL2_9EUKA</name>
<dbReference type="RefSeq" id="XP_014153885.1">
    <property type="nucleotide sequence ID" value="XM_014298410.1"/>
</dbReference>
<dbReference type="InterPro" id="IPR036678">
    <property type="entry name" value="MutS_con_dom_sf"/>
</dbReference>
<evidence type="ECO:0000256" key="1">
    <source>
        <dbReference type="ARBA" id="ARBA00006271"/>
    </source>
</evidence>
<organism evidence="9 10">
    <name type="scientific">Sphaeroforma arctica JP610</name>
    <dbReference type="NCBI Taxonomy" id="667725"/>
    <lineage>
        <taxon>Eukaryota</taxon>
        <taxon>Ichthyosporea</taxon>
        <taxon>Ichthyophonida</taxon>
        <taxon>Sphaeroforma</taxon>
    </lineage>
</organism>
<dbReference type="EMBL" id="KQ242213">
    <property type="protein sequence ID" value="KNC79983.1"/>
    <property type="molecule type" value="Genomic_DNA"/>
</dbReference>
<dbReference type="GeneID" id="25908142"/>
<keyword evidence="5" id="KW-0238">DNA-binding</keyword>
<dbReference type="InterPro" id="IPR007860">
    <property type="entry name" value="DNA_mmatch_repair_MutS_con_dom"/>
</dbReference>
<comment type="similarity">
    <text evidence="1">Belongs to the DNA mismatch repair MutS family.</text>
</comment>
<dbReference type="FunFam" id="3.40.1170.10:FF:000002">
    <property type="entry name" value="DNA mismatch repair protein"/>
    <property type="match status" value="1"/>
</dbReference>
<dbReference type="SUPFAM" id="SSF53150">
    <property type="entry name" value="DNA repair protein MutS, domain II"/>
    <property type="match status" value="1"/>
</dbReference>
<dbReference type="OrthoDB" id="10252754at2759"/>
<dbReference type="GO" id="GO:0006298">
    <property type="term" value="P:mismatch repair"/>
    <property type="evidence" value="ECO:0007669"/>
    <property type="project" value="InterPro"/>
</dbReference>
<evidence type="ECO:0000259" key="7">
    <source>
        <dbReference type="Pfam" id="PF01624"/>
    </source>
</evidence>
<dbReference type="Pfam" id="PF01624">
    <property type="entry name" value="MutS_I"/>
    <property type="match status" value="1"/>
</dbReference>
<dbReference type="GO" id="GO:0005524">
    <property type="term" value="F:ATP binding"/>
    <property type="evidence" value="ECO:0007669"/>
    <property type="project" value="UniProtKB-KW"/>
</dbReference>
<keyword evidence="2" id="KW-0547">Nucleotide-binding</keyword>
<dbReference type="Gene3D" id="3.30.420.110">
    <property type="entry name" value="MutS, connector domain"/>
    <property type="match status" value="1"/>
</dbReference>
<feature type="domain" description="DNA mismatch repair protein MutS connector" evidence="8">
    <location>
        <begin position="214"/>
        <end position="284"/>
    </location>
</feature>
<evidence type="ECO:0008006" key="11">
    <source>
        <dbReference type="Google" id="ProtNLM"/>
    </source>
</evidence>
<dbReference type="eggNOG" id="KOG0217">
    <property type="taxonomic scope" value="Eukaryota"/>
</dbReference>
<evidence type="ECO:0000256" key="5">
    <source>
        <dbReference type="ARBA" id="ARBA00023125"/>
    </source>
</evidence>
<dbReference type="Gene3D" id="3.40.1170.10">
    <property type="entry name" value="DNA repair protein MutS, domain I"/>
    <property type="match status" value="1"/>
</dbReference>
<accession>A0A0L0FVL2</accession>
<proteinExistence type="inferred from homology"/>
<evidence type="ECO:0000256" key="3">
    <source>
        <dbReference type="ARBA" id="ARBA00022763"/>
    </source>
</evidence>
<dbReference type="InterPro" id="IPR007695">
    <property type="entry name" value="DNA_mismatch_repair_MutS-lik_N"/>
</dbReference>
<feature type="compositionally biased region" description="Polar residues" evidence="6">
    <location>
        <begin position="8"/>
        <end position="38"/>
    </location>
</feature>
<dbReference type="InterPro" id="IPR016151">
    <property type="entry name" value="DNA_mismatch_repair_MutS_N"/>
</dbReference>
<evidence type="ECO:0000313" key="9">
    <source>
        <dbReference type="EMBL" id="KNC79983.1"/>
    </source>
</evidence>
<dbReference type="SUPFAM" id="SSF55271">
    <property type="entry name" value="DNA repair protein MutS, domain I"/>
    <property type="match status" value="1"/>
</dbReference>
<protein>
    <recommendedName>
        <fullName evidence="11">DNA mismatch repair protein MutS-like N-terminal domain-containing protein</fullName>
    </recommendedName>
</protein>
<keyword evidence="4" id="KW-0067">ATP-binding</keyword>
<reference evidence="9 10" key="1">
    <citation type="submission" date="2011-02" db="EMBL/GenBank/DDBJ databases">
        <title>The Genome Sequence of Sphaeroforma arctica JP610.</title>
        <authorList>
            <consortium name="The Broad Institute Genome Sequencing Platform"/>
            <person name="Russ C."/>
            <person name="Cuomo C."/>
            <person name="Young S.K."/>
            <person name="Zeng Q."/>
            <person name="Gargeya S."/>
            <person name="Alvarado L."/>
            <person name="Berlin A."/>
            <person name="Chapman S.B."/>
            <person name="Chen Z."/>
            <person name="Freedman E."/>
            <person name="Gellesch M."/>
            <person name="Goldberg J."/>
            <person name="Griggs A."/>
            <person name="Gujja S."/>
            <person name="Heilman E."/>
            <person name="Heiman D."/>
            <person name="Howarth C."/>
            <person name="Mehta T."/>
            <person name="Neiman D."/>
            <person name="Pearson M."/>
            <person name="Roberts A."/>
            <person name="Saif S."/>
            <person name="Shea T."/>
            <person name="Shenoy N."/>
            <person name="Sisk P."/>
            <person name="Stolte C."/>
            <person name="Sykes S."/>
            <person name="White J."/>
            <person name="Yandava C."/>
            <person name="Burger G."/>
            <person name="Gray M.W."/>
            <person name="Holland P.W.H."/>
            <person name="King N."/>
            <person name="Lang F.B.F."/>
            <person name="Roger A.J."/>
            <person name="Ruiz-Trillo I."/>
            <person name="Haas B."/>
            <person name="Nusbaum C."/>
            <person name="Birren B."/>
        </authorList>
    </citation>
    <scope>NUCLEOTIDE SEQUENCE [LARGE SCALE GENOMIC DNA]</scope>
    <source>
        <strain evidence="9 10">JP610</strain>
    </source>
</reference>
<keyword evidence="3" id="KW-0227">DNA damage</keyword>
<evidence type="ECO:0000259" key="8">
    <source>
        <dbReference type="Pfam" id="PF05188"/>
    </source>
</evidence>
<evidence type="ECO:0000313" key="10">
    <source>
        <dbReference type="Proteomes" id="UP000054560"/>
    </source>
</evidence>
<evidence type="ECO:0000256" key="4">
    <source>
        <dbReference type="ARBA" id="ARBA00022840"/>
    </source>
</evidence>
<evidence type="ECO:0000256" key="2">
    <source>
        <dbReference type="ARBA" id="ARBA00022741"/>
    </source>
</evidence>
<dbReference type="GO" id="GO:0030983">
    <property type="term" value="F:mismatched DNA binding"/>
    <property type="evidence" value="ECO:0007669"/>
    <property type="project" value="InterPro"/>
</dbReference>
<evidence type="ECO:0000256" key="6">
    <source>
        <dbReference type="SAM" id="MobiDB-lite"/>
    </source>
</evidence>
<dbReference type="Pfam" id="PF05188">
    <property type="entry name" value="MutS_II"/>
    <property type="match status" value="1"/>
</dbReference>
<dbReference type="AlphaFoldDB" id="A0A0L0FVL2"/>
<sequence length="291" mass="32837">MSYPGIHSHTSSVYTTAARRSSGQFATPSSRGTTPSSQGKGGEGSAKNAQRYGFLIDQRDGNKRRAGDVGFDKNTLYVPEKFMREFSNFERQYWEIKKNNWDTIVFFKKGKFYELYEKDADIGAAEFDLKMTDRVNMKMVGVPEKTFVTWAAKFIGLGYKVARVDERESNLEKNMREKKEKGKKKGSIIQRTLSFILTAGTLTGDMVVGDEATYIMAVKEEFSLEGAHYGIVFCDAATGQFSLVEFADDPGRTLFETLMVQIKPKEIILERGCYSDSTKQIIRNCLNTPIL</sequence>
<feature type="region of interest" description="Disordered" evidence="6">
    <location>
        <begin position="1"/>
        <end position="47"/>
    </location>
</feature>
<dbReference type="STRING" id="667725.A0A0L0FVL2"/>
<gene>
    <name evidence="9" type="ORF">SARC_07638</name>
</gene>
<dbReference type="Proteomes" id="UP000054560">
    <property type="component" value="Unassembled WGS sequence"/>
</dbReference>
<keyword evidence="10" id="KW-1185">Reference proteome</keyword>